<dbReference type="STRING" id="1314771.A0A197JSM4"/>
<dbReference type="Proteomes" id="UP000078512">
    <property type="component" value="Unassembled WGS sequence"/>
</dbReference>
<keyword evidence="5" id="KW-0732">Signal</keyword>
<evidence type="ECO:0000313" key="6">
    <source>
        <dbReference type="EMBL" id="OAQ28282.1"/>
    </source>
</evidence>
<keyword evidence="7" id="KW-1185">Reference proteome</keyword>
<gene>
    <name evidence="6" type="ORF">K457DRAFT_20225</name>
</gene>
<feature type="chain" id="PRO_5008276223" evidence="5">
    <location>
        <begin position="28"/>
        <end position="764"/>
    </location>
</feature>
<dbReference type="SUPFAM" id="SSF52058">
    <property type="entry name" value="L domain-like"/>
    <property type="match status" value="1"/>
</dbReference>
<dbReference type="AlphaFoldDB" id="A0A197JSM4"/>
<dbReference type="InterPro" id="IPR032675">
    <property type="entry name" value="LRR_dom_sf"/>
</dbReference>
<feature type="compositionally biased region" description="Pro residues" evidence="4">
    <location>
        <begin position="50"/>
        <end position="81"/>
    </location>
</feature>
<protein>
    <submittedName>
        <fullName evidence="6">L domain-like protein</fullName>
    </submittedName>
</protein>
<feature type="compositionally biased region" description="Low complexity" evidence="4">
    <location>
        <begin position="82"/>
        <end position="118"/>
    </location>
</feature>
<sequence length="764" mass="84753">MTRYIRHSWRLGLLAALLLCLLWRVTAEEPLVLPPSSPITEPNTSEPDGPDLPPAIQPSSLPLPPTQPEALPPPLPPPPSHLTPIISTHSPASQPTTSTTARSQTKPTPTKTTETPTAKQKEDEKPRNRAAITLNLVHVPLKTSCEILRKFYNSSGGVNWSNQDGWQYVDSVRIPISSPRGQFRGDDNRVMPGTDLRRRTQRSGFKRDKYPPPENSDDNNDFVPPLPQRPTKKSPPSTSSRQSPPAYDYDDSDPLQGSLFNPSPTLDPDNCCGWFGVVCIGPDGVVPPPWPPYDEDLVSSRYTVATATTHRPRTEQQDQVPHLSKRIPPPYYHHDRNPHRGGHGRHGGHGHSTGGTDNRHQPDDDNNENGQSPDEGYNDNGQNPDDGYNDDGHDEDDDIYDDHGDLRTHNPVKPGPRGHVKDDWYIIELHLGYNGLTGPVPEELSELVNLLILDLSNNDLTGTIPESYSKLSRLRRLDLSSNQITGEFPVAVTKMVNIQELVIKNNYMQGSLPKEVMKLKQLTELSIANNDFDGLLPEGLFTSLTKLRVININQNGFTGDIASEIGALAGLLRFSARANEFKGRIPKEFGSCKQLQFLSLADNHFSGELPDALFDLQNLKVLDLPDNKLTGNLSPRIGNMISLTRLILSHNEFTGPLPVELQNLTRMEYMVINYNQFDGLFPIATAPTLMGVCLVQPNEFSACPPNSSVETSTTLAYRCNLDCRDRVIHPEKYDEFSGAAGSLALQWSMLVVFLTTIITILQFL</sequence>
<evidence type="ECO:0000256" key="4">
    <source>
        <dbReference type="SAM" id="MobiDB-lite"/>
    </source>
</evidence>
<dbReference type="PRINTS" id="PR00019">
    <property type="entry name" value="LEURICHRPT"/>
</dbReference>
<dbReference type="Pfam" id="PF00560">
    <property type="entry name" value="LRR_1"/>
    <property type="match status" value="3"/>
</dbReference>
<feature type="region of interest" description="Disordered" evidence="4">
    <location>
        <begin position="32"/>
        <end position="129"/>
    </location>
</feature>
<name>A0A197JSM4_9FUNG</name>
<accession>A0A197JSM4</accession>
<feature type="compositionally biased region" description="Basic residues" evidence="4">
    <location>
        <begin position="336"/>
        <end position="349"/>
    </location>
</feature>
<evidence type="ECO:0000256" key="1">
    <source>
        <dbReference type="ARBA" id="ARBA00022614"/>
    </source>
</evidence>
<dbReference type="InterPro" id="IPR003591">
    <property type="entry name" value="Leu-rich_rpt_typical-subtyp"/>
</dbReference>
<feature type="region of interest" description="Disordered" evidence="4">
    <location>
        <begin position="308"/>
        <end position="419"/>
    </location>
</feature>
<feature type="signal peptide" evidence="5">
    <location>
        <begin position="1"/>
        <end position="27"/>
    </location>
</feature>
<dbReference type="Pfam" id="PF13855">
    <property type="entry name" value="LRR_8"/>
    <property type="match status" value="1"/>
</dbReference>
<evidence type="ECO:0000256" key="2">
    <source>
        <dbReference type="ARBA" id="ARBA00022737"/>
    </source>
</evidence>
<feature type="region of interest" description="Disordered" evidence="4">
    <location>
        <begin position="176"/>
        <end position="262"/>
    </location>
</feature>
<dbReference type="FunFam" id="3.80.10.10:FF:000095">
    <property type="entry name" value="LRR receptor-like serine/threonine-protein kinase GSO1"/>
    <property type="match status" value="1"/>
</dbReference>
<evidence type="ECO:0000256" key="3">
    <source>
        <dbReference type="ARBA" id="ARBA00023136"/>
    </source>
</evidence>
<dbReference type="SMART" id="SM00369">
    <property type="entry name" value="LRR_TYP"/>
    <property type="match status" value="4"/>
</dbReference>
<keyword evidence="3" id="KW-0472">Membrane</keyword>
<dbReference type="Gene3D" id="3.80.10.10">
    <property type="entry name" value="Ribonuclease Inhibitor"/>
    <property type="match status" value="1"/>
</dbReference>
<keyword evidence="2" id="KW-0677">Repeat</keyword>
<dbReference type="PANTHER" id="PTHR46662">
    <property type="entry name" value="DI-GLUCOSE BINDING PROTEIN WITH LEUCINE-RICH REPEAT DOMAIN-CONTAINING PROTEIN"/>
    <property type="match status" value="1"/>
</dbReference>
<keyword evidence="1" id="KW-0433">Leucine-rich repeat</keyword>
<dbReference type="PANTHER" id="PTHR46662:SF96">
    <property type="entry name" value="CRINKLER EFFECTOR PROTEIN N-TERMINAL DOMAIN-CONTAINING PROTEIN"/>
    <property type="match status" value="1"/>
</dbReference>
<reference evidence="6 7" key="1">
    <citation type="submission" date="2016-05" db="EMBL/GenBank/DDBJ databases">
        <title>Genome sequencing reveals origins of a unique bacterial endosymbiosis in the earliest lineages of terrestrial Fungi.</title>
        <authorList>
            <consortium name="DOE Joint Genome Institute"/>
            <person name="Uehling J."/>
            <person name="Gryganskyi A."/>
            <person name="Hameed K."/>
            <person name="Tschaplinski T."/>
            <person name="Misztal P."/>
            <person name="Wu S."/>
            <person name="Desiro A."/>
            <person name="Vande Pol N."/>
            <person name="Du Z.-Y."/>
            <person name="Zienkiewicz A."/>
            <person name="Zienkiewicz K."/>
            <person name="Morin E."/>
            <person name="Tisserant E."/>
            <person name="Splivallo R."/>
            <person name="Hainaut M."/>
            <person name="Henrissat B."/>
            <person name="Ohm R."/>
            <person name="Kuo A."/>
            <person name="Yan J."/>
            <person name="Lipzen A."/>
            <person name="Nolan M."/>
            <person name="Labutti K."/>
            <person name="Barry K."/>
            <person name="Goldstein A."/>
            <person name="Labbe J."/>
            <person name="Schadt C."/>
            <person name="Tuskan G."/>
            <person name="Grigoriev I."/>
            <person name="Martin F."/>
            <person name="Vilgalys R."/>
            <person name="Bonito G."/>
        </authorList>
    </citation>
    <scope>NUCLEOTIDE SEQUENCE [LARGE SCALE GENOMIC DNA]</scope>
    <source>
        <strain evidence="6 7">AG-77</strain>
    </source>
</reference>
<organism evidence="6 7">
    <name type="scientific">Linnemannia elongata AG-77</name>
    <dbReference type="NCBI Taxonomy" id="1314771"/>
    <lineage>
        <taxon>Eukaryota</taxon>
        <taxon>Fungi</taxon>
        <taxon>Fungi incertae sedis</taxon>
        <taxon>Mucoromycota</taxon>
        <taxon>Mortierellomycotina</taxon>
        <taxon>Mortierellomycetes</taxon>
        <taxon>Mortierellales</taxon>
        <taxon>Mortierellaceae</taxon>
        <taxon>Linnemannia</taxon>
    </lineage>
</organism>
<evidence type="ECO:0000256" key="5">
    <source>
        <dbReference type="SAM" id="SignalP"/>
    </source>
</evidence>
<feature type="compositionally biased region" description="Acidic residues" evidence="4">
    <location>
        <begin position="387"/>
        <end position="400"/>
    </location>
</feature>
<dbReference type="EMBL" id="KV442049">
    <property type="protein sequence ID" value="OAQ28282.1"/>
    <property type="molecule type" value="Genomic_DNA"/>
</dbReference>
<proteinExistence type="predicted"/>
<dbReference type="InterPro" id="IPR001611">
    <property type="entry name" value="Leu-rich_rpt"/>
</dbReference>
<dbReference type="OrthoDB" id="676979at2759"/>
<evidence type="ECO:0000313" key="7">
    <source>
        <dbReference type="Proteomes" id="UP000078512"/>
    </source>
</evidence>
<feature type="compositionally biased region" description="Low complexity" evidence="4">
    <location>
        <begin position="234"/>
        <end position="247"/>
    </location>
</feature>